<accession>A0A073AVH8</accession>
<sequence length="251" mass="27357">MQATYATLPTPGKQNEDYVVAAPDWAAVFDGATPPSGVDSGCVHGVPWLVRQLAAETAQRMPRNDTPLPDLLADAIRATCAAHQHTCDLTNPSSPSTTVTVVRFTGDQLEYLVLADSPLVLHTDDGVTAVVDDRVDRLPSYAVEAVARRRNQPDGFWVASTTAWAAYEALHGHVPVAELRRVALLTDGASRYVQRFQLGDWASLLDLLEESGPAHLLQRVRAAEAGETPQQRQERRGKAHDDATAVFLKFR</sequence>
<dbReference type="Pfam" id="PF13672">
    <property type="entry name" value="PP2C_2"/>
    <property type="match status" value="1"/>
</dbReference>
<protein>
    <recommendedName>
        <fullName evidence="1">PPM-type phosphatase domain-containing protein</fullName>
    </recommendedName>
</protein>
<dbReference type="EMBL" id="JNVU01000039">
    <property type="protein sequence ID" value="KEI43400.1"/>
    <property type="molecule type" value="Genomic_DNA"/>
</dbReference>
<dbReference type="Gene3D" id="3.60.40.10">
    <property type="entry name" value="PPM-type phosphatase domain"/>
    <property type="match status" value="1"/>
</dbReference>
<dbReference type="InterPro" id="IPR036457">
    <property type="entry name" value="PPM-type-like_dom_sf"/>
</dbReference>
<dbReference type="SUPFAM" id="SSF81606">
    <property type="entry name" value="PP2C-like"/>
    <property type="match status" value="1"/>
</dbReference>
<dbReference type="AlphaFoldDB" id="A0A073AVH8"/>
<dbReference type="InterPro" id="IPR001932">
    <property type="entry name" value="PPM-type_phosphatase-like_dom"/>
</dbReference>
<gene>
    <name evidence="2" type="ORF">GU90_16775</name>
</gene>
<evidence type="ECO:0000313" key="3">
    <source>
        <dbReference type="Proteomes" id="UP000031419"/>
    </source>
</evidence>
<dbReference type="STRING" id="28042.GU90_16775"/>
<name>A0A073AVH8_9PSEU</name>
<organism evidence="2 3">
    <name type="scientific">Saccharopolyspora rectivirgula</name>
    <dbReference type="NCBI Taxonomy" id="28042"/>
    <lineage>
        <taxon>Bacteria</taxon>
        <taxon>Bacillati</taxon>
        <taxon>Actinomycetota</taxon>
        <taxon>Actinomycetes</taxon>
        <taxon>Pseudonocardiales</taxon>
        <taxon>Pseudonocardiaceae</taxon>
        <taxon>Saccharopolyspora</taxon>
    </lineage>
</organism>
<reference evidence="2 3" key="1">
    <citation type="submission" date="2014-06" db="EMBL/GenBank/DDBJ databases">
        <title>Saccharopolyspora rectivirgula DSM-43113 Genome sequencing.</title>
        <authorList>
            <person name="Barrera C."/>
            <person name="Millon L."/>
            <person name="Rognon B."/>
            <person name="Zaugg C."/>
            <person name="Monod M."/>
        </authorList>
    </citation>
    <scope>NUCLEOTIDE SEQUENCE [LARGE SCALE GENOMIC DNA]</scope>
    <source>
        <strain evidence="2 3">DSM 43113</strain>
    </source>
</reference>
<keyword evidence="3" id="KW-1185">Reference proteome</keyword>
<feature type="domain" description="PPM-type phosphatase" evidence="1">
    <location>
        <begin position="22"/>
        <end position="206"/>
    </location>
</feature>
<dbReference type="Proteomes" id="UP000031419">
    <property type="component" value="Unassembled WGS sequence"/>
</dbReference>
<dbReference type="OrthoDB" id="3190646at2"/>
<comment type="caution">
    <text evidence="2">The sequence shown here is derived from an EMBL/GenBank/DDBJ whole genome shotgun (WGS) entry which is preliminary data.</text>
</comment>
<dbReference type="eggNOG" id="COG0631">
    <property type="taxonomic scope" value="Bacteria"/>
</dbReference>
<evidence type="ECO:0000313" key="2">
    <source>
        <dbReference type="EMBL" id="KEI43400.1"/>
    </source>
</evidence>
<dbReference type="RefSeq" id="WP_029720725.1">
    <property type="nucleotide sequence ID" value="NZ_JAJUIW010000089.1"/>
</dbReference>
<proteinExistence type="predicted"/>
<evidence type="ECO:0000259" key="1">
    <source>
        <dbReference type="Pfam" id="PF13672"/>
    </source>
</evidence>